<dbReference type="PRINTS" id="PR00455">
    <property type="entry name" value="HTHTETR"/>
</dbReference>
<proteinExistence type="predicted"/>
<comment type="caution">
    <text evidence="6">The sequence shown here is derived from an EMBL/GenBank/DDBJ whole genome shotgun (WGS) entry which is preliminary data.</text>
</comment>
<dbReference type="AlphaFoldDB" id="A0A9X3NCP6"/>
<keyword evidence="2 4" id="KW-0238">DNA-binding</keyword>
<gene>
    <name evidence="6" type="ORF">OJ997_27240</name>
</gene>
<organism evidence="6 7">
    <name type="scientific">Solirubrobacter phytolaccae</name>
    <dbReference type="NCBI Taxonomy" id="1404360"/>
    <lineage>
        <taxon>Bacteria</taxon>
        <taxon>Bacillati</taxon>
        <taxon>Actinomycetota</taxon>
        <taxon>Thermoleophilia</taxon>
        <taxon>Solirubrobacterales</taxon>
        <taxon>Solirubrobacteraceae</taxon>
        <taxon>Solirubrobacter</taxon>
    </lineage>
</organism>
<dbReference type="PANTHER" id="PTHR30055">
    <property type="entry name" value="HTH-TYPE TRANSCRIPTIONAL REGULATOR RUTR"/>
    <property type="match status" value="1"/>
</dbReference>
<dbReference type="GO" id="GO:0000976">
    <property type="term" value="F:transcription cis-regulatory region binding"/>
    <property type="evidence" value="ECO:0007669"/>
    <property type="project" value="TreeGrafter"/>
</dbReference>
<evidence type="ECO:0000256" key="3">
    <source>
        <dbReference type="ARBA" id="ARBA00023163"/>
    </source>
</evidence>
<dbReference type="InterPro" id="IPR009057">
    <property type="entry name" value="Homeodomain-like_sf"/>
</dbReference>
<reference evidence="6" key="1">
    <citation type="submission" date="2022-10" db="EMBL/GenBank/DDBJ databases">
        <title>The WGS of Solirubrobacter phytolaccae KCTC 29190.</title>
        <authorList>
            <person name="Jiang Z."/>
        </authorList>
    </citation>
    <scope>NUCLEOTIDE SEQUENCE</scope>
    <source>
        <strain evidence="6">KCTC 29190</strain>
    </source>
</reference>
<evidence type="ECO:0000259" key="5">
    <source>
        <dbReference type="PROSITE" id="PS50977"/>
    </source>
</evidence>
<dbReference type="InterPro" id="IPR001647">
    <property type="entry name" value="HTH_TetR"/>
</dbReference>
<keyword evidence="1" id="KW-0805">Transcription regulation</keyword>
<evidence type="ECO:0000313" key="7">
    <source>
        <dbReference type="Proteomes" id="UP001147653"/>
    </source>
</evidence>
<dbReference type="PROSITE" id="PS50977">
    <property type="entry name" value="HTH_TETR_2"/>
    <property type="match status" value="1"/>
</dbReference>
<dbReference type="SUPFAM" id="SSF46689">
    <property type="entry name" value="Homeodomain-like"/>
    <property type="match status" value="1"/>
</dbReference>
<protein>
    <submittedName>
        <fullName evidence="6">TetR/AcrR family transcriptional regulator</fullName>
    </submittedName>
</protein>
<keyword evidence="7" id="KW-1185">Reference proteome</keyword>
<sequence>MGKTTRDIARTAVRAQLAPIAVELFLREGFDNVTVTELAEATGVSRSTFLRYFGNKEEAVLTLLDNQGEQVAQALRSRPADESDWAALRRAVDVLFEPYHDDPVEALALTRLVMDTPALRSKRSERFHGWRPLLAEAMATRTGAGPDVPMGLSVKAAAALDCMEIAIERWTASDGELDLVALLDEAFAALDPR</sequence>
<feature type="DNA-binding region" description="H-T-H motif" evidence="4">
    <location>
        <begin position="34"/>
        <end position="53"/>
    </location>
</feature>
<dbReference type="InterPro" id="IPR041347">
    <property type="entry name" value="MftR_C"/>
</dbReference>
<dbReference type="InterPro" id="IPR050109">
    <property type="entry name" value="HTH-type_TetR-like_transc_reg"/>
</dbReference>
<dbReference type="Gene3D" id="1.10.10.60">
    <property type="entry name" value="Homeodomain-like"/>
    <property type="match status" value="1"/>
</dbReference>
<accession>A0A9X3NCP6</accession>
<dbReference type="Proteomes" id="UP001147653">
    <property type="component" value="Unassembled WGS sequence"/>
</dbReference>
<dbReference type="Gene3D" id="1.10.357.10">
    <property type="entry name" value="Tetracycline Repressor, domain 2"/>
    <property type="match status" value="1"/>
</dbReference>
<dbReference type="PANTHER" id="PTHR30055:SF238">
    <property type="entry name" value="MYCOFACTOCIN BIOSYNTHESIS TRANSCRIPTIONAL REGULATOR MFTR-RELATED"/>
    <property type="match status" value="1"/>
</dbReference>
<dbReference type="Pfam" id="PF00440">
    <property type="entry name" value="TetR_N"/>
    <property type="match status" value="1"/>
</dbReference>
<dbReference type="RefSeq" id="WP_270028450.1">
    <property type="nucleotide sequence ID" value="NZ_JAPDDP010000066.1"/>
</dbReference>
<feature type="domain" description="HTH tetR-type" evidence="5">
    <location>
        <begin position="11"/>
        <end position="71"/>
    </location>
</feature>
<name>A0A9X3NCP6_9ACTN</name>
<evidence type="ECO:0000313" key="6">
    <source>
        <dbReference type="EMBL" id="MDA0184033.1"/>
    </source>
</evidence>
<dbReference type="Pfam" id="PF17754">
    <property type="entry name" value="TetR_C_14"/>
    <property type="match status" value="1"/>
</dbReference>
<evidence type="ECO:0000256" key="2">
    <source>
        <dbReference type="ARBA" id="ARBA00023125"/>
    </source>
</evidence>
<evidence type="ECO:0000256" key="1">
    <source>
        <dbReference type="ARBA" id="ARBA00023015"/>
    </source>
</evidence>
<dbReference type="GO" id="GO:0003700">
    <property type="term" value="F:DNA-binding transcription factor activity"/>
    <property type="evidence" value="ECO:0007669"/>
    <property type="project" value="TreeGrafter"/>
</dbReference>
<dbReference type="EMBL" id="JAPDDP010000066">
    <property type="protein sequence ID" value="MDA0184033.1"/>
    <property type="molecule type" value="Genomic_DNA"/>
</dbReference>
<keyword evidence="3" id="KW-0804">Transcription</keyword>
<evidence type="ECO:0000256" key="4">
    <source>
        <dbReference type="PROSITE-ProRule" id="PRU00335"/>
    </source>
</evidence>